<name>A0A4Z1F603_9HELO</name>
<proteinExistence type="predicted"/>
<sequence length="213" mass="23597">MNTPTKIQPSSSFQSTKNAHQPTDSVSSKPSKSTYRILRDAGFRGMNDFMFSYGLKLHNDEHLAQAKEMIERVKQEDLRGEDLRRLEFARGSDEESVKDERGTESSEEGDGAVELIGFADVVSGEEVEDGVQLRGVETGEEMGRVLSGEEGSGGNANSDVDRGMTDGDSFGEAFGYDYVGDGDDDGYGDVYDDQDEFEDDFEDGFEEDFFYDD</sequence>
<keyword evidence="3" id="KW-1185">Reference proteome</keyword>
<evidence type="ECO:0000313" key="3">
    <source>
        <dbReference type="Proteomes" id="UP000297910"/>
    </source>
</evidence>
<protein>
    <submittedName>
        <fullName evidence="2">Uncharacterized protein</fullName>
    </submittedName>
</protein>
<feature type="region of interest" description="Disordered" evidence="1">
    <location>
        <begin position="126"/>
        <end position="195"/>
    </location>
</feature>
<dbReference type="AlphaFoldDB" id="A0A4Z1F603"/>
<feature type="region of interest" description="Disordered" evidence="1">
    <location>
        <begin position="75"/>
        <end position="112"/>
    </location>
</feature>
<reference evidence="2 3" key="1">
    <citation type="submission" date="2017-12" db="EMBL/GenBank/DDBJ databases">
        <title>Comparative genomics of Botrytis spp.</title>
        <authorList>
            <person name="Valero-Jimenez C.A."/>
            <person name="Tapia P."/>
            <person name="Veloso J."/>
            <person name="Silva-Moreno E."/>
            <person name="Staats M."/>
            <person name="Valdes J.H."/>
            <person name="Van Kan J.A.L."/>
        </authorList>
    </citation>
    <scope>NUCLEOTIDE SEQUENCE [LARGE SCALE GENOMIC DNA]</scope>
    <source>
        <strain evidence="2 3">Bp0003</strain>
    </source>
</reference>
<feature type="region of interest" description="Disordered" evidence="1">
    <location>
        <begin position="1"/>
        <end position="33"/>
    </location>
</feature>
<feature type="compositionally biased region" description="Acidic residues" evidence="1">
    <location>
        <begin position="180"/>
        <end position="195"/>
    </location>
</feature>
<comment type="caution">
    <text evidence="2">The sequence shown here is derived from an EMBL/GenBank/DDBJ whole genome shotgun (WGS) entry which is preliminary data.</text>
</comment>
<organism evidence="2 3">
    <name type="scientific">Botrytis paeoniae</name>
    <dbReference type="NCBI Taxonomy" id="278948"/>
    <lineage>
        <taxon>Eukaryota</taxon>
        <taxon>Fungi</taxon>
        <taxon>Dikarya</taxon>
        <taxon>Ascomycota</taxon>
        <taxon>Pezizomycotina</taxon>
        <taxon>Leotiomycetes</taxon>
        <taxon>Helotiales</taxon>
        <taxon>Sclerotiniaceae</taxon>
        <taxon>Botrytis</taxon>
    </lineage>
</organism>
<gene>
    <name evidence="2" type="ORF">BPAE_0354g00040</name>
</gene>
<evidence type="ECO:0000313" key="2">
    <source>
        <dbReference type="EMBL" id="TGO19130.1"/>
    </source>
</evidence>
<dbReference type="EMBL" id="PQXI01000352">
    <property type="protein sequence ID" value="TGO19130.1"/>
    <property type="molecule type" value="Genomic_DNA"/>
</dbReference>
<dbReference type="Proteomes" id="UP000297910">
    <property type="component" value="Unassembled WGS sequence"/>
</dbReference>
<feature type="compositionally biased region" description="Basic and acidic residues" evidence="1">
    <location>
        <begin position="75"/>
        <end position="104"/>
    </location>
</feature>
<accession>A0A4Z1F603</accession>
<evidence type="ECO:0000256" key="1">
    <source>
        <dbReference type="SAM" id="MobiDB-lite"/>
    </source>
</evidence>